<evidence type="ECO:0000256" key="7">
    <source>
        <dbReference type="ARBA" id="ARBA00023136"/>
    </source>
</evidence>
<organism evidence="9 10">
    <name type="scientific">Actinoplanes sichuanensis</name>
    <dbReference type="NCBI Taxonomy" id="512349"/>
    <lineage>
        <taxon>Bacteria</taxon>
        <taxon>Bacillati</taxon>
        <taxon>Actinomycetota</taxon>
        <taxon>Actinomycetes</taxon>
        <taxon>Micromonosporales</taxon>
        <taxon>Micromonosporaceae</taxon>
        <taxon>Actinoplanes</taxon>
    </lineage>
</organism>
<feature type="transmembrane region" description="Helical" evidence="8">
    <location>
        <begin position="21"/>
        <end position="41"/>
    </location>
</feature>
<keyword evidence="2" id="KW-0813">Transport</keyword>
<protein>
    <submittedName>
        <fullName evidence="9">ABC transporter permease</fullName>
    </submittedName>
</protein>
<dbReference type="PANTHER" id="PTHR32196">
    <property type="entry name" value="ABC TRANSPORTER PERMEASE PROTEIN YPHD-RELATED-RELATED"/>
    <property type="match status" value="1"/>
</dbReference>
<dbReference type="Proteomes" id="UP001597183">
    <property type="component" value="Unassembled WGS sequence"/>
</dbReference>
<evidence type="ECO:0000256" key="6">
    <source>
        <dbReference type="ARBA" id="ARBA00022989"/>
    </source>
</evidence>
<evidence type="ECO:0000256" key="3">
    <source>
        <dbReference type="ARBA" id="ARBA00022475"/>
    </source>
</evidence>
<feature type="transmembrane region" description="Helical" evidence="8">
    <location>
        <begin position="221"/>
        <end position="241"/>
    </location>
</feature>
<feature type="transmembrane region" description="Helical" evidence="8">
    <location>
        <begin position="79"/>
        <end position="97"/>
    </location>
</feature>
<feature type="transmembrane region" description="Helical" evidence="8">
    <location>
        <begin position="109"/>
        <end position="142"/>
    </location>
</feature>
<comment type="caution">
    <text evidence="9">The sequence shown here is derived from an EMBL/GenBank/DDBJ whole genome shotgun (WGS) entry which is preliminary data.</text>
</comment>
<keyword evidence="10" id="KW-1185">Reference proteome</keyword>
<evidence type="ECO:0000313" key="9">
    <source>
        <dbReference type="EMBL" id="MFD1364099.1"/>
    </source>
</evidence>
<proteinExistence type="predicted"/>
<keyword evidence="6 8" id="KW-1133">Transmembrane helix</keyword>
<sequence length="340" mass="33776">MTTIDPPLPRRRLVADTGRAAALRHPMLPLLVLLALAFHLSTGSFLDPVNLRGIALDAATIAIVAAPLALLIISGYLDLSVGSTLALGGLVAGWLAADGHSLPVAVLGALAAGAAVGALNALLCCHAGLSSFIVTLGMLTAVRGLGQQLFPLPLSNFGTGFAWLGGAALAGIAAPIVIAAAVLAGAAAFLALVPAGRYVFAIGVNREAAHLSGINVRRTPAALFVVTAAAAALAGAIKASVLDSVASGTSGLGFELTVLTAVLLGGVALSGGAGSIFGVLLGVLFLGALQNGLTLLSVPTFWQLIAQGVALIVGAGLATLAPRLQTVRHAATPHREGVRR</sequence>
<feature type="transmembrane region" description="Helical" evidence="8">
    <location>
        <begin position="176"/>
        <end position="200"/>
    </location>
</feature>
<dbReference type="Pfam" id="PF02653">
    <property type="entry name" value="BPD_transp_2"/>
    <property type="match status" value="1"/>
</dbReference>
<keyword evidence="4" id="KW-0997">Cell inner membrane</keyword>
<feature type="transmembrane region" description="Helical" evidence="8">
    <location>
        <begin position="53"/>
        <end position="72"/>
    </location>
</feature>
<keyword evidence="7 8" id="KW-0472">Membrane</keyword>
<evidence type="ECO:0000256" key="4">
    <source>
        <dbReference type="ARBA" id="ARBA00022519"/>
    </source>
</evidence>
<evidence type="ECO:0000256" key="5">
    <source>
        <dbReference type="ARBA" id="ARBA00022692"/>
    </source>
</evidence>
<evidence type="ECO:0000256" key="2">
    <source>
        <dbReference type="ARBA" id="ARBA00022448"/>
    </source>
</evidence>
<dbReference type="CDD" id="cd06579">
    <property type="entry name" value="TM_PBP1_transp_AraH_like"/>
    <property type="match status" value="1"/>
</dbReference>
<evidence type="ECO:0000256" key="1">
    <source>
        <dbReference type="ARBA" id="ARBA00004651"/>
    </source>
</evidence>
<reference evidence="10" key="1">
    <citation type="journal article" date="2019" name="Int. J. Syst. Evol. Microbiol.">
        <title>The Global Catalogue of Microorganisms (GCM) 10K type strain sequencing project: providing services to taxonomists for standard genome sequencing and annotation.</title>
        <authorList>
            <consortium name="The Broad Institute Genomics Platform"/>
            <consortium name="The Broad Institute Genome Sequencing Center for Infectious Disease"/>
            <person name="Wu L."/>
            <person name="Ma J."/>
        </authorList>
    </citation>
    <scope>NUCLEOTIDE SEQUENCE [LARGE SCALE GENOMIC DNA]</scope>
    <source>
        <strain evidence="10">CCM 7526</strain>
    </source>
</reference>
<keyword evidence="3" id="KW-1003">Cell membrane</keyword>
<feature type="transmembrane region" description="Helical" evidence="8">
    <location>
        <begin position="261"/>
        <end position="289"/>
    </location>
</feature>
<dbReference type="PANTHER" id="PTHR32196:SF21">
    <property type="entry name" value="ABC TRANSPORTER PERMEASE PROTEIN YPHD-RELATED"/>
    <property type="match status" value="1"/>
</dbReference>
<accession>A0ABW4A0U1</accession>
<evidence type="ECO:0000256" key="8">
    <source>
        <dbReference type="SAM" id="Phobius"/>
    </source>
</evidence>
<dbReference type="EMBL" id="JBHTMK010000004">
    <property type="protein sequence ID" value="MFD1364099.1"/>
    <property type="molecule type" value="Genomic_DNA"/>
</dbReference>
<keyword evidence="5 8" id="KW-0812">Transmembrane</keyword>
<dbReference type="RefSeq" id="WP_317793985.1">
    <property type="nucleotide sequence ID" value="NZ_AP028461.1"/>
</dbReference>
<evidence type="ECO:0000313" key="10">
    <source>
        <dbReference type="Proteomes" id="UP001597183"/>
    </source>
</evidence>
<comment type="subcellular location">
    <subcellularLocation>
        <location evidence="1">Cell membrane</location>
        <topology evidence="1">Multi-pass membrane protein</topology>
    </subcellularLocation>
</comment>
<feature type="transmembrane region" description="Helical" evidence="8">
    <location>
        <begin position="301"/>
        <end position="321"/>
    </location>
</feature>
<dbReference type="InterPro" id="IPR001851">
    <property type="entry name" value="ABC_transp_permease"/>
</dbReference>
<name>A0ABW4A0U1_9ACTN</name>
<gene>
    <name evidence="9" type="ORF">ACFQ5G_01945</name>
</gene>